<dbReference type="InterPro" id="IPR036047">
    <property type="entry name" value="F-box-like_dom_sf"/>
</dbReference>
<dbReference type="GO" id="GO:0005634">
    <property type="term" value="C:nucleus"/>
    <property type="evidence" value="ECO:0007669"/>
    <property type="project" value="TreeGrafter"/>
</dbReference>
<feature type="region of interest" description="Disordered" evidence="1">
    <location>
        <begin position="488"/>
        <end position="510"/>
    </location>
</feature>
<dbReference type="InterPro" id="IPR050910">
    <property type="entry name" value="JMJD6_ArgDemeth/LysHydrox"/>
</dbReference>
<dbReference type="InterPro" id="IPR041667">
    <property type="entry name" value="Cupin_8"/>
</dbReference>
<sequence>MAPSAVPVDGFAHIEEEDFGRTAKRIKLKAAPVESDAEDRDAVTIPSHPLGIRPSGNAYTASHDIKRACGPFARIPDELLITLLEGLDAQDLVRLGSTCKAFYAFTRLEELWRTLFIESPPEDFVWNGTWRSTYLRLPASHTSLVSCRNLFSDVLYRPFHCTYTPLEPYTTNIPSRNAIPRLSDLTPEEFSDSWTDQPYILTSPVKQWPIYNNWTPSTLLAKYPNVKIRAEAVDWPLNVYTAYMNNSLDESPLYLFDRAFVEKLSITVGRDDPHASYWPPTCFGEDLFSVLGAQRPDCRWMIMGPARSGSTFHKDPNATSAWNAVLTGSKYWLMFPSSPTTAPPPGVILSADASEITSPLSIAEYLLSFHALARRTPGCREAICYAGEVLHVPSGWFHLVLNLDESLALTQNFVPRRHVADVLRFLRDTGDQASGFKDEVTDPYKLFVEKLGEEAPEVLAEGLKELKKQDGAKVVARSEKWEQLVQKDDAEGGGGGFFFGFGGDSDEEVP</sequence>
<dbReference type="PANTHER" id="PTHR12480">
    <property type="entry name" value="ARGININE DEMETHYLASE AND LYSYL-HYDROXYLASE JMJD"/>
    <property type="match status" value="1"/>
</dbReference>
<dbReference type="GO" id="GO:0000987">
    <property type="term" value="F:cis-regulatory region sequence-specific DNA binding"/>
    <property type="evidence" value="ECO:0007669"/>
    <property type="project" value="TreeGrafter"/>
</dbReference>
<dbReference type="Gene3D" id="2.60.120.650">
    <property type="entry name" value="Cupin"/>
    <property type="match status" value="1"/>
</dbReference>
<dbReference type="Pfam" id="PF13621">
    <property type="entry name" value="Cupin_8"/>
    <property type="match status" value="1"/>
</dbReference>
<dbReference type="EMBL" id="MU004185">
    <property type="protein sequence ID" value="KAF2498891.1"/>
    <property type="molecule type" value="Genomic_DNA"/>
</dbReference>
<dbReference type="Proteomes" id="UP000799750">
    <property type="component" value="Unassembled WGS sequence"/>
</dbReference>
<accession>A0A6A6R2F5</accession>
<keyword evidence="5" id="KW-1185">Reference proteome</keyword>
<feature type="domain" description="F-box" evidence="2">
    <location>
        <begin position="69"/>
        <end position="115"/>
    </location>
</feature>
<dbReference type="AlphaFoldDB" id="A0A6A6R2F5"/>
<evidence type="ECO:0000259" key="3">
    <source>
        <dbReference type="PROSITE" id="PS51184"/>
    </source>
</evidence>
<name>A0A6A6R2F5_9PEZI</name>
<dbReference type="InterPro" id="IPR003347">
    <property type="entry name" value="JmjC_dom"/>
</dbReference>
<proteinExistence type="predicted"/>
<evidence type="ECO:0000313" key="5">
    <source>
        <dbReference type="Proteomes" id="UP000799750"/>
    </source>
</evidence>
<organism evidence="4 5">
    <name type="scientific">Lophium mytilinum</name>
    <dbReference type="NCBI Taxonomy" id="390894"/>
    <lineage>
        <taxon>Eukaryota</taxon>
        <taxon>Fungi</taxon>
        <taxon>Dikarya</taxon>
        <taxon>Ascomycota</taxon>
        <taxon>Pezizomycotina</taxon>
        <taxon>Dothideomycetes</taxon>
        <taxon>Pleosporomycetidae</taxon>
        <taxon>Mytilinidiales</taxon>
        <taxon>Mytilinidiaceae</taxon>
        <taxon>Lophium</taxon>
    </lineage>
</organism>
<dbReference type="Pfam" id="PF12937">
    <property type="entry name" value="F-box-like"/>
    <property type="match status" value="1"/>
</dbReference>
<dbReference type="SUPFAM" id="SSF51197">
    <property type="entry name" value="Clavaminate synthase-like"/>
    <property type="match status" value="1"/>
</dbReference>
<evidence type="ECO:0000259" key="2">
    <source>
        <dbReference type="PROSITE" id="PS50181"/>
    </source>
</evidence>
<evidence type="ECO:0000313" key="4">
    <source>
        <dbReference type="EMBL" id="KAF2498891.1"/>
    </source>
</evidence>
<dbReference type="InterPro" id="IPR001810">
    <property type="entry name" value="F-box_dom"/>
</dbReference>
<protein>
    <submittedName>
        <fullName evidence="4">Clavaminate synthase-like protein</fullName>
    </submittedName>
</protein>
<gene>
    <name evidence="4" type="ORF">BU16DRAFT_571172</name>
</gene>
<dbReference type="SUPFAM" id="SSF81383">
    <property type="entry name" value="F-box domain"/>
    <property type="match status" value="1"/>
</dbReference>
<dbReference type="PROSITE" id="PS51184">
    <property type="entry name" value="JMJC"/>
    <property type="match status" value="1"/>
</dbReference>
<dbReference type="Gene3D" id="1.20.1280.50">
    <property type="match status" value="1"/>
</dbReference>
<dbReference type="SMART" id="SM00558">
    <property type="entry name" value="JmjC"/>
    <property type="match status" value="1"/>
</dbReference>
<dbReference type="PROSITE" id="PS50181">
    <property type="entry name" value="FBOX"/>
    <property type="match status" value="1"/>
</dbReference>
<dbReference type="SMART" id="SM00256">
    <property type="entry name" value="FBOX"/>
    <property type="match status" value="1"/>
</dbReference>
<dbReference type="PANTHER" id="PTHR12480:SF21">
    <property type="entry name" value="JMJC DOMAIN-CONTAINING PROTEIN 8"/>
    <property type="match status" value="1"/>
</dbReference>
<feature type="domain" description="JmjC" evidence="3">
    <location>
        <begin position="268"/>
        <end position="430"/>
    </location>
</feature>
<reference evidence="4" key="1">
    <citation type="journal article" date="2020" name="Stud. Mycol.">
        <title>101 Dothideomycetes genomes: a test case for predicting lifestyles and emergence of pathogens.</title>
        <authorList>
            <person name="Haridas S."/>
            <person name="Albert R."/>
            <person name="Binder M."/>
            <person name="Bloem J."/>
            <person name="Labutti K."/>
            <person name="Salamov A."/>
            <person name="Andreopoulos B."/>
            <person name="Baker S."/>
            <person name="Barry K."/>
            <person name="Bills G."/>
            <person name="Bluhm B."/>
            <person name="Cannon C."/>
            <person name="Castanera R."/>
            <person name="Culley D."/>
            <person name="Daum C."/>
            <person name="Ezra D."/>
            <person name="Gonzalez J."/>
            <person name="Henrissat B."/>
            <person name="Kuo A."/>
            <person name="Liang C."/>
            <person name="Lipzen A."/>
            <person name="Lutzoni F."/>
            <person name="Magnuson J."/>
            <person name="Mondo S."/>
            <person name="Nolan M."/>
            <person name="Ohm R."/>
            <person name="Pangilinan J."/>
            <person name="Park H.-J."/>
            <person name="Ramirez L."/>
            <person name="Alfaro M."/>
            <person name="Sun H."/>
            <person name="Tritt A."/>
            <person name="Yoshinaga Y."/>
            <person name="Zwiers L.-H."/>
            <person name="Turgeon B."/>
            <person name="Goodwin S."/>
            <person name="Spatafora J."/>
            <person name="Crous P."/>
            <person name="Grigoriev I."/>
        </authorList>
    </citation>
    <scope>NUCLEOTIDE SEQUENCE</scope>
    <source>
        <strain evidence="4">CBS 269.34</strain>
    </source>
</reference>
<dbReference type="OrthoDB" id="424465at2759"/>
<evidence type="ECO:0000256" key="1">
    <source>
        <dbReference type="SAM" id="MobiDB-lite"/>
    </source>
</evidence>
<feature type="compositionally biased region" description="Gly residues" evidence="1">
    <location>
        <begin position="492"/>
        <end position="503"/>
    </location>
</feature>